<evidence type="ECO:0000256" key="5">
    <source>
        <dbReference type="SAM" id="Phobius"/>
    </source>
</evidence>
<organism evidence="7 8">
    <name type="scientific">Poecilia reticulata</name>
    <name type="common">Guppy</name>
    <name type="synonym">Acanthophacelus reticulatus</name>
    <dbReference type="NCBI Taxonomy" id="8081"/>
    <lineage>
        <taxon>Eukaryota</taxon>
        <taxon>Metazoa</taxon>
        <taxon>Chordata</taxon>
        <taxon>Craniata</taxon>
        <taxon>Vertebrata</taxon>
        <taxon>Euteleostomi</taxon>
        <taxon>Actinopterygii</taxon>
        <taxon>Neopterygii</taxon>
        <taxon>Teleostei</taxon>
        <taxon>Neoteleostei</taxon>
        <taxon>Acanthomorphata</taxon>
        <taxon>Ovalentaria</taxon>
        <taxon>Atherinomorphae</taxon>
        <taxon>Cyprinodontiformes</taxon>
        <taxon>Poeciliidae</taxon>
        <taxon>Poeciliinae</taxon>
        <taxon>Poecilia</taxon>
    </lineage>
</organism>
<keyword evidence="4" id="KW-0325">Glycoprotein</keyword>
<dbReference type="InterPro" id="IPR036179">
    <property type="entry name" value="Ig-like_dom_sf"/>
</dbReference>
<accession>A0A3P9P3M5</accession>
<dbReference type="GeneTree" id="ENSGT00610000086518"/>
<dbReference type="Proteomes" id="UP000242638">
    <property type="component" value="Unassembled WGS sequence"/>
</dbReference>
<reference evidence="7" key="2">
    <citation type="submission" date="2025-08" db="UniProtKB">
        <authorList>
            <consortium name="Ensembl"/>
        </authorList>
    </citation>
    <scope>IDENTIFICATION</scope>
    <source>
        <strain evidence="7">Guanapo</strain>
    </source>
</reference>
<keyword evidence="3 5" id="KW-0472">Membrane</keyword>
<evidence type="ECO:0000256" key="3">
    <source>
        <dbReference type="ARBA" id="ARBA00023136"/>
    </source>
</evidence>
<dbReference type="PANTHER" id="PTHR12080">
    <property type="entry name" value="SIGNALING LYMPHOCYTIC ACTIVATION MOLECULE"/>
    <property type="match status" value="1"/>
</dbReference>
<dbReference type="Ensembl" id="ENSPRET00000016583.1">
    <property type="protein sequence ID" value="ENSPREP00000016405.1"/>
    <property type="gene ID" value="ENSPREG00000011098.1"/>
</dbReference>
<feature type="transmembrane region" description="Helical" evidence="5">
    <location>
        <begin position="231"/>
        <end position="253"/>
    </location>
</feature>
<dbReference type="InterPro" id="IPR013783">
    <property type="entry name" value="Ig-like_fold"/>
</dbReference>
<dbReference type="AlphaFoldDB" id="A0A3P9P3M5"/>
<feature type="signal peptide" evidence="6">
    <location>
        <begin position="1"/>
        <end position="18"/>
    </location>
</feature>
<dbReference type="PANTHER" id="PTHR12080:SF125">
    <property type="entry name" value="CD48 ANTIGEN-LIKE"/>
    <property type="match status" value="1"/>
</dbReference>
<evidence type="ECO:0000256" key="1">
    <source>
        <dbReference type="ARBA" id="ARBA00004370"/>
    </source>
</evidence>
<reference evidence="8" key="1">
    <citation type="submission" date="2013-11" db="EMBL/GenBank/DDBJ databases">
        <title>The genomic landscape of the Guanapo guppy.</title>
        <authorList>
            <person name="Kuenstner A."/>
            <person name="Dreyer C."/>
        </authorList>
    </citation>
    <scope>NUCLEOTIDE SEQUENCE</scope>
    <source>
        <strain evidence="8">Guanapo</strain>
    </source>
</reference>
<evidence type="ECO:0008006" key="9">
    <source>
        <dbReference type="Google" id="ProtNLM"/>
    </source>
</evidence>
<protein>
    <recommendedName>
        <fullName evidence="9">Ig-like domain-containing protein</fullName>
    </recommendedName>
</protein>
<evidence type="ECO:0000256" key="6">
    <source>
        <dbReference type="SAM" id="SignalP"/>
    </source>
</evidence>
<keyword evidence="5" id="KW-1133">Transmembrane helix</keyword>
<feature type="chain" id="PRO_5018258427" description="Ig-like domain-containing protein" evidence="6">
    <location>
        <begin position="19"/>
        <end position="268"/>
    </location>
</feature>
<evidence type="ECO:0000256" key="4">
    <source>
        <dbReference type="ARBA" id="ARBA00023180"/>
    </source>
</evidence>
<evidence type="ECO:0000256" key="2">
    <source>
        <dbReference type="ARBA" id="ARBA00022729"/>
    </source>
</evidence>
<reference evidence="7" key="3">
    <citation type="submission" date="2025-09" db="UniProtKB">
        <authorList>
            <consortium name="Ensembl"/>
        </authorList>
    </citation>
    <scope>IDENTIFICATION</scope>
    <source>
        <strain evidence="7">Guanapo</strain>
    </source>
</reference>
<dbReference type="STRING" id="8081.ENSPREP00000016405"/>
<keyword evidence="2 6" id="KW-0732">Signal</keyword>
<dbReference type="InterPro" id="IPR015631">
    <property type="entry name" value="CD2/SLAM_rcpt"/>
</dbReference>
<keyword evidence="8" id="KW-1185">Reference proteome</keyword>
<dbReference type="Bgee" id="ENSPREG00000011098">
    <property type="expression patterns" value="Expressed in head and 1 other cell type or tissue"/>
</dbReference>
<dbReference type="Gene3D" id="2.60.40.10">
    <property type="entry name" value="Immunoglobulins"/>
    <property type="match status" value="1"/>
</dbReference>
<dbReference type="SUPFAM" id="SSF48726">
    <property type="entry name" value="Immunoglobulin"/>
    <property type="match status" value="1"/>
</dbReference>
<dbReference type="OMA" id="ATFSCRM"/>
<comment type="subcellular location">
    <subcellularLocation>
        <location evidence="1">Membrane</location>
    </subcellularLocation>
</comment>
<name>A0A3P9P3M5_POERE</name>
<proteinExistence type="predicted"/>
<keyword evidence="5" id="KW-0812">Transmembrane</keyword>
<sequence length="268" mass="30071">MEVRSAAVLLLMALQAAAQELQYFEIGGTLKLNPNPSEAISSITWKHKGNIVAEYINDAVPMQYLGDLKGRANVNLTTGVLTVSNMRKSEDGLFTVEINNRVLPVSFNAVGISRVPEPAVVLKNPTTCFKNLDSCNLTCNGDTRDSGPVQYFWKLVEDGAWKEPGQDWMFTKIQMSSVEKIICKIQNRISERESGPLHILDLPEEPEKKNKPTRIPVFPGEPPRCSFISEVLGVVMRSVALLVLFSLVVWFFWQNRSTRCRTREDNQA</sequence>
<evidence type="ECO:0000313" key="8">
    <source>
        <dbReference type="Proteomes" id="UP000242638"/>
    </source>
</evidence>
<dbReference type="GO" id="GO:0016020">
    <property type="term" value="C:membrane"/>
    <property type="evidence" value="ECO:0007669"/>
    <property type="project" value="UniProtKB-SubCell"/>
</dbReference>
<evidence type="ECO:0000313" key="7">
    <source>
        <dbReference type="Ensembl" id="ENSPREP00000016405.1"/>
    </source>
</evidence>